<keyword evidence="5" id="KW-0046">Antibiotic resistance</keyword>
<dbReference type="EMBL" id="BAAANH010000001">
    <property type="protein sequence ID" value="GAA1750066.1"/>
    <property type="molecule type" value="Genomic_DNA"/>
</dbReference>
<evidence type="ECO:0000256" key="1">
    <source>
        <dbReference type="ARBA" id="ARBA00004141"/>
    </source>
</evidence>
<comment type="caution">
    <text evidence="9">The sequence shown here is derived from an EMBL/GenBank/DDBJ whole genome shotgun (WGS) entry which is preliminary data.</text>
</comment>
<keyword evidence="6" id="KW-1003">Cell membrane</keyword>
<dbReference type="InterPro" id="IPR013525">
    <property type="entry name" value="ABC2_TM"/>
</dbReference>
<dbReference type="PANTHER" id="PTHR43229:SF2">
    <property type="entry name" value="NODULATION PROTEIN J"/>
    <property type="match status" value="1"/>
</dbReference>
<dbReference type="InterPro" id="IPR047817">
    <property type="entry name" value="ABC2_TM_bact-type"/>
</dbReference>
<dbReference type="InterPro" id="IPR051784">
    <property type="entry name" value="Nod_factor_ABC_transporter"/>
</dbReference>
<dbReference type="PIRSF" id="PIRSF006648">
    <property type="entry name" value="DrrB"/>
    <property type="match status" value="1"/>
</dbReference>
<keyword evidence="3 6" id="KW-1133">Transmembrane helix</keyword>
<evidence type="ECO:0000256" key="3">
    <source>
        <dbReference type="ARBA" id="ARBA00022989"/>
    </source>
</evidence>
<keyword evidence="6" id="KW-0813">Transport</keyword>
<feature type="transmembrane region" description="Helical" evidence="6">
    <location>
        <begin position="61"/>
        <end position="85"/>
    </location>
</feature>
<dbReference type="Proteomes" id="UP001500506">
    <property type="component" value="Unassembled WGS sequence"/>
</dbReference>
<proteinExistence type="inferred from homology"/>
<keyword evidence="10" id="KW-1185">Reference proteome</keyword>
<feature type="transmembrane region" description="Helical" evidence="6">
    <location>
        <begin position="97"/>
        <end position="116"/>
    </location>
</feature>
<sequence length="299" mass="32256">MSEVRRSGSAAEGDAHRDPSATDAAPAVTRAALAAGRNPRRWGAWYVAEHRFRVMRSYTGTVVVAGIGSPLLYLYALGVGLATIVDGSVGAESVDGVSYLVFVAPALLASAAITVASEEFTYPIMLGYKWNPTFSGMHAAPIRPQQIADGVVLSVAVRMLVNTVLFFALMLVFGAVPSATGFLAVAVAVLTGLAFGAVLMAYTSTLEEDTGQLAMVMRFVVLPMTLFSGTFFPLTVLPLWLQPIGWISPLWHGTELARVFTYGYPEPIWLTVVHVAYLVAMFAVGWVWARRIAVRRLRK</sequence>
<feature type="region of interest" description="Disordered" evidence="7">
    <location>
        <begin position="1"/>
        <end position="25"/>
    </location>
</feature>
<comment type="subcellular location">
    <subcellularLocation>
        <location evidence="6">Cell membrane</location>
        <topology evidence="6">Multi-pass membrane protein</topology>
    </subcellularLocation>
    <subcellularLocation>
        <location evidence="1">Membrane</location>
        <topology evidence="1">Multi-pass membrane protein</topology>
    </subcellularLocation>
</comment>
<dbReference type="PANTHER" id="PTHR43229">
    <property type="entry name" value="NODULATION PROTEIN J"/>
    <property type="match status" value="1"/>
</dbReference>
<evidence type="ECO:0000256" key="4">
    <source>
        <dbReference type="ARBA" id="ARBA00023136"/>
    </source>
</evidence>
<keyword evidence="4 6" id="KW-0472">Membrane</keyword>
<feature type="domain" description="ABC transmembrane type-2" evidence="8">
    <location>
        <begin position="61"/>
        <end position="292"/>
    </location>
</feature>
<evidence type="ECO:0000256" key="6">
    <source>
        <dbReference type="RuleBase" id="RU361157"/>
    </source>
</evidence>
<gene>
    <name evidence="9" type="ORF">GCM10009747_04250</name>
</gene>
<name>A0ABN2K7V8_9MICO</name>
<organism evidence="9 10">
    <name type="scientific">Agromyces humatus</name>
    <dbReference type="NCBI Taxonomy" id="279573"/>
    <lineage>
        <taxon>Bacteria</taxon>
        <taxon>Bacillati</taxon>
        <taxon>Actinomycetota</taxon>
        <taxon>Actinomycetes</taxon>
        <taxon>Micrococcales</taxon>
        <taxon>Microbacteriaceae</taxon>
        <taxon>Agromyces</taxon>
    </lineage>
</organism>
<comment type="similarity">
    <text evidence="6">Belongs to the ABC-2 integral membrane protein family.</text>
</comment>
<keyword evidence="2 6" id="KW-0812">Transmembrane</keyword>
<dbReference type="RefSeq" id="WP_232496866.1">
    <property type="nucleotide sequence ID" value="NZ_BAAANH010000001.1"/>
</dbReference>
<evidence type="ECO:0000259" key="8">
    <source>
        <dbReference type="PROSITE" id="PS51012"/>
    </source>
</evidence>
<feature type="transmembrane region" description="Helical" evidence="6">
    <location>
        <begin position="182"/>
        <end position="203"/>
    </location>
</feature>
<feature type="transmembrane region" description="Helical" evidence="6">
    <location>
        <begin position="151"/>
        <end position="176"/>
    </location>
</feature>
<dbReference type="InterPro" id="IPR000412">
    <property type="entry name" value="ABC_2_transport"/>
</dbReference>
<dbReference type="PRINTS" id="PR00164">
    <property type="entry name" value="ABC2TRNSPORT"/>
</dbReference>
<dbReference type="Pfam" id="PF01061">
    <property type="entry name" value="ABC2_membrane"/>
    <property type="match status" value="1"/>
</dbReference>
<evidence type="ECO:0000256" key="5">
    <source>
        <dbReference type="ARBA" id="ARBA00023251"/>
    </source>
</evidence>
<evidence type="ECO:0000256" key="2">
    <source>
        <dbReference type="ARBA" id="ARBA00022692"/>
    </source>
</evidence>
<feature type="transmembrane region" description="Helical" evidence="6">
    <location>
        <begin position="268"/>
        <end position="289"/>
    </location>
</feature>
<evidence type="ECO:0000313" key="10">
    <source>
        <dbReference type="Proteomes" id="UP001500506"/>
    </source>
</evidence>
<feature type="transmembrane region" description="Helical" evidence="6">
    <location>
        <begin position="215"/>
        <end position="241"/>
    </location>
</feature>
<dbReference type="PROSITE" id="PS51012">
    <property type="entry name" value="ABC_TM2"/>
    <property type="match status" value="1"/>
</dbReference>
<evidence type="ECO:0000256" key="7">
    <source>
        <dbReference type="SAM" id="MobiDB-lite"/>
    </source>
</evidence>
<protein>
    <recommendedName>
        <fullName evidence="6">Transport permease protein</fullName>
    </recommendedName>
</protein>
<reference evidence="9 10" key="1">
    <citation type="journal article" date="2019" name="Int. J. Syst. Evol. Microbiol.">
        <title>The Global Catalogue of Microorganisms (GCM) 10K type strain sequencing project: providing services to taxonomists for standard genome sequencing and annotation.</title>
        <authorList>
            <consortium name="The Broad Institute Genomics Platform"/>
            <consortium name="The Broad Institute Genome Sequencing Center for Infectious Disease"/>
            <person name="Wu L."/>
            <person name="Ma J."/>
        </authorList>
    </citation>
    <scope>NUCLEOTIDE SEQUENCE [LARGE SCALE GENOMIC DNA]</scope>
    <source>
        <strain evidence="9 10">JCM 14319</strain>
    </source>
</reference>
<accession>A0ABN2K7V8</accession>
<evidence type="ECO:0000313" key="9">
    <source>
        <dbReference type="EMBL" id="GAA1750066.1"/>
    </source>
</evidence>